<dbReference type="AlphaFoldDB" id="A0A0K8J5Y5"/>
<dbReference type="Pfam" id="PF02421">
    <property type="entry name" value="FeoB_N"/>
    <property type="match status" value="1"/>
</dbReference>
<dbReference type="PRINTS" id="PR00326">
    <property type="entry name" value="GTP1OBG"/>
</dbReference>
<dbReference type="InterPro" id="IPR030389">
    <property type="entry name" value="G_FEOB_dom"/>
</dbReference>
<proteinExistence type="predicted"/>
<dbReference type="KEGG" id="hsd:SD1D_1223"/>
<dbReference type="RefSeq" id="WP_058258108.1">
    <property type="nucleotide sequence ID" value="NZ_DUPS01000027.1"/>
</dbReference>
<feature type="transmembrane region" description="Helical" evidence="3">
    <location>
        <begin position="342"/>
        <end position="364"/>
    </location>
</feature>
<feature type="transmembrane region" description="Helical" evidence="3">
    <location>
        <begin position="405"/>
        <end position="426"/>
    </location>
</feature>
<gene>
    <name evidence="5" type="ORF">SD1D_1223</name>
</gene>
<name>A0A0K8J5Y5_9FIRM</name>
<feature type="domain" description="FeoB-type G" evidence="4">
    <location>
        <begin position="17"/>
        <end position="178"/>
    </location>
</feature>
<keyword evidence="6" id="KW-1185">Reference proteome</keyword>
<keyword evidence="2" id="KW-0342">GTP-binding</keyword>
<feature type="transmembrane region" description="Helical" evidence="3">
    <location>
        <begin position="376"/>
        <end position="399"/>
    </location>
</feature>
<feature type="transmembrane region" description="Helical" evidence="3">
    <location>
        <begin position="232"/>
        <end position="252"/>
    </location>
</feature>
<dbReference type="InterPro" id="IPR005225">
    <property type="entry name" value="Small_GTP-bd"/>
</dbReference>
<keyword evidence="3" id="KW-1133">Transmembrane helix</keyword>
<evidence type="ECO:0000313" key="6">
    <source>
        <dbReference type="Proteomes" id="UP000196053"/>
    </source>
</evidence>
<feature type="transmembrane region" description="Helical" evidence="3">
    <location>
        <begin position="272"/>
        <end position="291"/>
    </location>
</feature>
<protein>
    <recommendedName>
        <fullName evidence="4">FeoB-type G domain-containing protein</fullName>
    </recommendedName>
</protein>
<feature type="transmembrane region" description="Helical" evidence="3">
    <location>
        <begin position="536"/>
        <end position="556"/>
    </location>
</feature>
<feature type="transmembrane region" description="Helical" evidence="3">
    <location>
        <begin position="562"/>
        <end position="583"/>
    </location>
</feature>
<dbReference type="InterPro" id="IPR006073">
    <property type="entry name" value="GTP-bd"/>
</dbReference>
<dbReference type="PANTHER" id="PTHR43185:SF1">
    <property type="entry name" value="FE(2+) TRANSPORTER FEOB"/>
    <property type="match status" value="1"/>
</dbReference>
<dbReference type="EMBL" id="LN879430">
    <property type="protein sequence ID" value="CUH92769.1"/>
    <property type="molecule type" value="Genomic_DNA"/>
</dbReference>
<dbReference type="GO" id="GO:0005525">
    <property type="term" value="F:GTP binding"/>
    <property type="evidence" value="ECO:0007669"/>
    <property type="project" value="UniProtKB-KW"/>
</dbReference>
<dbReference type="Pfam" id="PF07664">
    <property type="entry name" value="FeoB_C"/>
    <property type="match status" value="1"/>
</dbReference>
<dbReference type="InterPro" id="IPR027417">
    <property type="entry name" value="P-loop_NTPase"/>
</dbReference>
<dbReference type="GO" id="GO:0005886">
    <property type="term" value="C:plasma membrane"/>
    <property type="evidence" value="ECO:0007669"/>
    <property type="project" value="TreeGrafter"/>
</dbReference>
<dbReference type="Proteomes" id="UP000196053">
    <property type="component" value="Chromosome I"/>
</dbReference>
<sequence>MAACHEINYDEKIYEKPNKILLMGNPNVGKSVFFSNLTGIHVVSSNYAGTTVSYTEGTLKLGNESYTLIDVPGTYSMEATSEAEEVAVRFMNSNPIAVLCVLDATNLERNIKLGLELQKYKVPIVYALNLTDVAKRHGYEINVSLLSKELAAPVIPTVAVKNEGLNQLKDELQKVINRPKMACGNCSSCPACASNMLNTWDRAREITAKVRKKVDTKLSFLDRLGSNMLKPWPGIPIAILVILLSLGVIVGGGKALRATLLLPLVNKVLVPFFKMVFSSFVPEGTLLNVLIGEYGIFVIGFEWIIALIFPYVLLFYIVFSFLEDSGVLPRLSVLFDNIMRKMGIQGGSMITILLGYGCAVPAIIGSRAATTKKERLIISSIVCFAVPCISQTGALISLFAGFSPVLLILMILLSLSIMMIVSSVLSRLLKGTVDPMVIEIPNLLMPNGKAYGKKLMLRMKGFLLDAEVPMLISIVIAALLKETGLLAQIAVYLEPIVSGWLGLPKDAVIALILGIVRREMAVAPLLAIEGLTALQAFVGGTVALLYLPCLSVFGILTKEFSVKVALTIACSTTITAFVVAGLINQLAHLFM</sequence>
<dbReference type="InterPro" id="IPR050860">
    <property type="entry name" value="FeoB_GTPase"/>
</dbReference>
<dbReference type="Pfam" id="PF07670">
    <property type="entry name" value="Gate"/>
    <property type="match status" value="2"/>
</dbReference>
<dbReference type="PROSITE" id="PS51711">
    <property type="entry name" value="G_FEOB"/>
    <property type="match status" value="1"/>
</dbReference>
<dbReference type="PANTHER" id="PTHR43185">
    <property type="entry name" value="FERROUS IRON TRANSPORT PROTEIN B"/>
    <property type="match status" value="1"/>
</dbReference>
<reference evidence="6" key="1">
    <citation type="submission" date="2015-09" db="EMBL/GenBank/DDBJ databases">
        <authorList>
            <person name="Wibberg D."/>
        </authorList>
    </citation>
    <scope>NUCLEOTIDE SEQUENCE [LARGE SCALE GENOMIC DNA]</scope>
    <source>
        <strain evidence="6">SD1D</strain>
    </source>
</reference>
<dbReference type="CDD" id="cd01879">
    <property type="entry name" value="FeoB"/>
    <property type="match status" value="1"/>
</dbReference>
<dbReference type="SUPFAM" id="SSF52540">
    <property type="entry name" value="P-loop containing nucleoside triphosphate hydrolases"/>
    <property type="match status" value="1"/>
</dbReference>
<accession>A0A0K8J5Y5</accession>
<dbReference type="Gene3D" id="3.40.50.300">
    <property type="entry name" value="P-loop containing nucleotide triphosphate hydrolases"/>
    <property type="match status" value="1"/>
</dbReference>
<organism evidence="5 6">
    <name type="scientific">Herbinix luporum</name>
    <dbReference type="NCBI Taxonomy" id="1679721"/>
    <lineage>
        <taxon>Bacteria</taxon>
        <taxon>Bacillati</taxon>
        <taxon>Bacillota</taxon>
        <taxon>Clostridia</taxon>
        <taxon>Lachnospirales</taxon>
        <taxon>Lachnospiraceae</taxon>
        <taxon>Herbinix</taxon>
    </lineage>
</organism>
<keyword evidence="3" id="KW-0472">Membrane</keyword>
<evidence type="ECO:0000313" key="5">
    <source>
        <dbReference type="EMBL" id="CUH92769.1"/>
    </source>
</evidence>
<dbReference type="InterPro" id="IPR011640">
    <property type="entry name" value="Fe2_transport_prot_B_C"/>
</dbReference>
<dbReference type="NCBIfam" id="TIGR00231">
    <property type="entry name" value="small_GTP"/>
    <property type="match status" value="1"/>
</dbReference>
<dbReference type="GO" id="GO:0015093">
    <property type="term" value="F:ferrous iron transmembrane transporter activity"/>
    <property type="evidence" value="ECO:0007669"/>
    <property type="project" value="InterPro"/>
</dbReference>
<keyword evidence="1" id="KW-0547">Nucleotide-binding</keyword>
<evidence type="ECO:0000256" key="2">
    <source>
        <dbReference type="ARBA" id="ARBA00023134"/>
    </source>
</evidence>
<evidence type="ECO:0000256" key="1">
    <source>
        <dbReference type="ARBA" id="ARBA00022741"/>
    </source>
</evidence>
<keyword evidence="3" id="KW-0812">Transmembrane</keyword>
<evidence type="ECO:0000256" key="3">
    <source>
        <dbReference type="SAM" id="Phobius"/>
    </source>
</evidence>
<evidence type="ECO:0000259" key="4">
    <source>
        <dbReference type="PROSITE" id="PS51711"/>
    </source>
</evidence>
<feature type="transmembrane region" description="Helical" evidence="3">
    <location>
        <begin position="462"/>
        <end position="480"/>
    </location>
</feature>
<dbReference type="InterPro" id="IPR011642">
    <property type="entry name" value="Gate_dom"/>
</dbReference>
<feature type="transmembrane region" description="Helical" evidence="3">
    <location>
        <begin position="303"/>
        <end position="322"/>
    </location>
</feature>